<feature type="chain" id="PRO_5011012274" description="Glycoside hydrolase 131 catalytic N-terminal domain-containing protein" evidence="1">
    <location>
        <begin position="19"/>
        <end position="278"/>
    </location>
</feature>
<keyword evidence="3" id="KW-1185">Reference proteome</keyword>
<dbReference type="OrthoDB" id="3785261at2759"/>
<accession>A0A1Y1ZKY9</accession>
<comment type="caution">
    <text evidence="2">The sequence shown here is derived from an EMBL/GenBank/DDBJ whole genome shotgun (WGS) entry which is preliminary data.</text>
</comment>
<keyword evidence="1" id="KW-0732">Signal</keyword>
<evidence type="ECO:0000256" key="1">
    <source>
        <dbReference type="SAM" id="SignalP"/>
    </source>
</evidence>
<reference evidence="2 3" key="1">
    <citation type="submission" date="2016-07" db="EMBL/GenBank/DDBJ databases">
        <title>Pervasive Adenine N6-methylation of Active Genes in Fungi.</title>
        <authorList>
            <consortium name="DOE Joint Genome Institute"/>
            <person name="Mondo S.J."/>
            <person name="Dannebaum R.O."/>
            <person name="Kuo R.C."/>
            <person name="Labutti K."/>
            <person name="Haridas S."/>
            <person name="Kuo A."/>
            <person name="Salamov A."/>
            <person name="Ahrendt S.R."/>
            <person name="Lipzen A."/>
            <person name="Sullivan W."/>
            <person name="Andreopoulos W.B."/>
            <person name="Clum A."/>
            <person name="Lindquist E."/>
            <person name="Daum C."/>
            <person name="Ramamoorthy G.K."/>
            <person name="Gryganskyi A."/>
            <person name="Culley D."/>
            <person name="Magnuson J.K."/>
            <person name="James T.Y."/>
            <person name="O'Malley M.A."/>
            <person name="Stajich J.E."/>
            <person name="Spatafora J.W."/>
            <person name="Visel A."/>
            <person name="Grigoriev I.V."/>
        </authorList>
    </citation>
    <scope>NUCLEOTIDE SEQUENCE [LARGE SCALE GENOMIC DNA]</scope>
    <source>
        <strain evidence="2 3">CBS 115471</strain>
    </source>
</reference>
<gene>
    <name evidence="2" type="ORF">BCR34DRAFT_653721</name>
</gene>
<sequence length="278" mass="30164">MKLLTLFLLPLLSTPTQAYYIIYYYYTWASSGNSTSQQMAPYNAVFNGTLSVKMTASGKHSCELSTTVANYSMQIGAINPGGNKTLSRASYDTNPFYFQLTGPEASKAGKYGAHITLESSRDMSENATAKDSMLWSLQATKRGGGWDTTGNFILSSDFNYFALDTCEGSISTNIAPVNNWTVAGRIEEKSVNLTFGPAPWEEGGVSYTRWWNFVGEWNDRSAKLIVGGEKVETEGKTGNLTEVPANGTANAKPNGSASVKVQGLVWTLMGAVAVFVFF</sequence>
<dbReference type="Proteomes" id="UP000193144">
    <property type="component" value="Unassembled WGS sequence"/>
</dbReference>
<dbReference type="AlphaFoldDB" id="A0A1Y1ZKY9"/>
<protein>
    <recommendedName>
        <fullName evidence="4">Glycoside hydrolase 131 catalytic N-terminal domain-containing protein</fullName>
    </recommendedName>
</protein>
<dbReference type="EMBL" id="MCFA01000066">
    <property type="protein sequence ID" value="ORY10928.1"/>
    <property type="molecule type" value="Genomic_DNA"/>
</dbReference>
<name>A0A1Y1ZKY9_9PLEO</name>
<organism evidence="2 3">
    <name type="scientific">Clohesyomyces aquaticus</name>
    <dbReference type="NCBI Taxonomy" id="1231657"/>
    <lineage>
        <taxon>Eukaryota</taxon>
        <taxon>Fungi</taxon>
        <taxon>Dikarya</taxon>
        <taxon>Ascomycota</taxon>
        <taxon>Pezizomycotina</taxon>
        <taxon>Dothideomycetes</taxon>
        <taxon>Pleosporomycetidae</taxon>
        <taxon>Pleosporales</taxon>
        <taxon>Lindgomycetaceae</taxon>
        <taxon>Clohesyomyces</taxon>
    </lineage>
</organism>
<evidence type="ECO:0000313" key="3">
    <source>
        <dbReference type="Proteomes" id="UP000193144"/>
    </source>
</evidence>
<feature type="signal peptide" evidence="1">
    <location>
        <begin position="1"/>
        <end position="18"/>
    </location>
</feature>
<proteinExistence type="predicted"/>
<evidence type="ECO:0000313" key="2">
    <source>
        <dbReference type="EMBL" id="ORY10928.1"/>
    </source>
</evidence>
<evidence type="ECO:0008006" key="4">
    <source>
        <dbReference type="Google" id="ProtNLM"/>
    </source>
</evidence>